<feature type="region of interest" description="Disordered" evidence="8">
    <location>
        <begin position="246"/>
        <end position="277"/>
    </location>
</feature>
<evidence type="ECO:0000256" key="3">
    <source>
        <dbReference type="ARBA" id="ARBA00022630"/>
    </source>
</evidence>
<evidence type="ECO:0000256" key="8">
    <source>
        <dbReference type="SAM" id="MobiDB-lite"/>
    </source>
</evidence>
<keyword evidence="7 9" id="KW-0503">Monooxygenase</keyword>
<keyword evidence="6" id="KW-0560">Oxidoreductase</keyword>
<evidence type="ECO:0000256" key="5">
    <source>
        <dbReference type="ARBA" id="ARBA00022857"/>
    </source>
</evidence>
<dbReference type="PANTHER" id="PTHR43098:SF3">
    <property type="entry name" value="L-ORNITHINE N(5)-MONOOXYGENASE-RELATED"/>
    <property type="match status" value="1"/>
</dbReference>
<sequence length="545" mass="60999">MSKSESPAPNSPEAESAEPDAVVVGAGLAGLYQLHRLRELGLRVRVFENGSDVGGTWYWNRYPGARCDVESMSYSYSFSPELEQEWTWTEKYAAQPEILRYIEHVADRFDLRRDITFDTRITEAHYDEHTHRWLVRTHTGESVSTRFLIMATGCLSASKPPELPGIERFGGAVHHTGRWPHEGVDLAGQRVGVIGTGSSGIQAIPELAEQAAELTVFQRTPNFSMPAFNRPLRETEVTERKANYRQWRAAQRDSHAGVPRQPAERSALEDSPEQREETYRQGWWEGSLFGIPASYADILVDPTANETAAEFVRARIRDKVHDPDIAETLSPREFPIGTKRPCLETGYYETFNREHVRLVDLRSTPLTGIVETGVRTTRREYELDTLVFATGFDAMTGALEAVDIRGRGGRKLREYWSAGPRTYLGLAVSGFPNLFTVTGPTSPSVLSNMIVSIEQHVDWITDCLSYLAANDLTEIEATERAEREWLDHAAEAGNATLYPTADSWYIGANVPGKPRVLLAYVGGVAAYREWCEQVADSGYSGFSLR</sequence>
<reference evidence="10" key="1">
    <citation type="submission" date="2016-10" db="EMBL/GenBank/DDBJ databases">
        <authorList>
            <person name="Varghese N."/>
            <person name="Submissions S."/>
        </authorList>
    </citation>
    <scope>NUCLEOTIDE SEQUENCE [LARGE SCALE GENOMIC DNA]</scope>
    <source>
        <strain evidence="10">DSM 45460</strain>
    </source>
</reference>
<evidence type="ECO:0000256" key="2">
    <source>
        <dbReference type="ARBA" id="ARBA00010139"/>
    </source>
</evidence>
<keyword evidence="3" id="KW-0285">Flavoprotein</keyword>
<accession>A0A1G9CA04</accession>
<dbReference type="InterPro" id="IPR050775">
    <property type="entry name" value="FAD-binding_Monooxygenases"/>
</dbReference>
<dbReference type="Gene3D" id="3.50.50.60">
    <property type="entry name" value="FAD/NAD(P)-binding domain"/>
    <property type="match status" value="2"/>
</dbReference>
<dbReference type="InterPro" id="IPR036188">
    <property type="entry name" value="FAD/NAD-bd_sf"/>
</dbReference>
<evidence type="ECO:0000256" key="6">
    <source>
        <dbReference type="ARBA" id="ARBA00023002"/>
    </source>
</evidence>
<protein>
    <submittedName>
        <fullName evidence="9">Cyclohexanone monooxygenase</fullName>
    </submittedName>
</protein>
<feature type="compositionally biased region" description="Basic and acidic residues" evidence="8">
    <location>
        <begin position="262"/>
        <end position="277"/>
    </location>
</feature>
<evidence type="ECO:0000313" key="10">
    <source>
        <dbReference type="Proteomes" id="UP000199213"/>
    </source>
</evidence>
<keyword evidence="5" id="KW-0521">NADP</keyword>
<dbReference type="AlphaFoldDB" id="A0A1G9CA04"/>
<proteinExistence type="inferred from homology"/>
<dbReference type="Pfam" id="PF13738">
    <property type="entry name" value="Pyr_redox_3"/>
    <property type="match status" value="1"/>
</dbReference>
<dbReference type="EMBL" id="FNFM01000008">
    <property type="protein sequence ID" value="SDK48486.1"/>
    <property type="molecule type" value="Genomic_DNA"/>
</dbReference>
<comment type="similarity">
    <text evidence="2">Belongs to the FAD-binding monooxygenase family.</text>
</comment>
<keyword evidence="10" id="KW-1185">Reference proteome</keyword>
<keyword evidence="4" id="KW-0274">FAD</keyword>
<evidence type="ECO:0000313" key="9">
    <source>
        <dbReference type="EMBL" id="SDK48486.1"/>
    </source>
</evidence>
<gene>
    <name evidence="9" type="ORF">SAMN04487820_108203</name>
</gene>
<evidence type="ECO:0000256" key="7">
    <source>
        <dbReference type="ARBA" id="ARBA00023033"/>
    </source>
</evidence>
<organism evidence="9 10">
    <name type="scientific">Actinopolyspora mzabensis</name>
    <dbReference type="NCBI Taxonomy" id="995066"/>
    <lineage>
        <taxon>Bacteria</taxon>
        <taxon>Bacillati</taxon>
        <taxon>Actinomycetota</taxon>
        <taxon>Actinomycetes</taxon>
        <taxon>Actinopolysporales</taxon>
        <taxon>Actinopolysporaceae</taxon>
        <taxon>Actinopolyspora</taxon>
    </lineage>
</organism>
<dbReference type="PRINTS" id="PR00411">
    <property type="entry name" value="PNDRDTASEI"/>
</dbReference>
<dbReference type="Proteomes" id="UP000199213">
    <property type="component" value="Unassembled WGS sequence"/>
</dbReference>
<comment type="cofactor">
    <cofactor evidence="1">
        <name>FAD</name>
        <dbReference type="ChEBI" id="CHEBI:57692"/>
    </cofactor>
</comment>
<evidence type="ECO:0000256" key="4">
    <source>
        <dbReference type="ARBA" id="ARBA00022827"/>
    </source>
</evidence>
<dbReference type="SUPFAM" id="SSF51905">
    <property type="entry name" value="FAD/NAD(P)-binding domain"/>
    <property type="match status" value="3"/>
</dbReference>
<dbReference type="GO" id="GO:0016709">
    <property type="term" value="F:oxidoreductase activity, acting on paired donors, with incorporation or reduction of molecular oxygen, NAD(P)H as one donor, and incorporation of one atom of oxygen"/>
    <property type="evidence" value="ECO:0007669"/>
    <property type="project" value="UniProtKB-ARBA"/>
</dbReference>
<name>A0A1G9CA04_ACTMZ</name>
<evidence type="ECO:0000256" key="1">
    <source>
        <dbReference type="ARBA" id="ARBA00001974"/>
    </source>
</evidence>
<dbReference type="PANTHER" id="PTHR43098">
    <property type="entry name" value="L-ORNITHINE N(5)-MONOOXYGENASE-RELATED"/>
    <property type="match status" value="1"/>
</dbReference>